<dbReference type="GeneID" id="83203327"/>
<dbReference type="Pfam" id="PF13302">
    <property type="entry name" value="Acetyltransf_3"/>
    <property type="match status" value="1"/>
</dbReference>
<protein>
    <recommendedName>
        <fullName evidence="1">N-acetyltransferase domain-containing protein</fullName>
    </recommendedName>
</protein>
<sequence length="313" mass="34903">MPFYLNPNTKEPYLRLGAPHTNIIITPHRLDRLDEDIPPRVEMFNDPKIYMVLDGPPVPYLYENGVSWVKSIGEQLLPVVEAIQANPADPGVFGESPFSCIRLVSREDKDGHPLEDCVIGDITITRYAFYEYPQDSEERTAAQNANKELPAGDESIAWGIGCFLSPRYHGQGIMTSALRTLIHDWAVPYMKARDIRASVNLGNNSSLRVFEKNDFEEVCTLKDWKKVSESRGGGVQSIVVRESPEPSIHSDDSSGVLDADDALAIRLIMRVVNRSLQLHGPGYQITVLSHPEPELFLLAHTGLDQDFSKGSGF</sequence>
<reference evidence="2" key="2">
    <citation type="journal article" date="2023" name="IMA Fungus">
        <title>Comparative genomic study of the Penicillium genus elucidates a diverse pangenome and 15 lateral gene transfer events.</title>
        <authorList>
            <person name="Petersen C."/>
            <person name="Sorensen T."/>
            <person name="Nielsen M.R."/>
            <person name="Sondergaard T.E."/>
            <person name="Sorensen J.L."/>
            <person name="Fitzpatrick D.A."/>
            <person name="Frisvad J.C."/>
            <person name="Nielsen K.L."/>
        </authorList>
    </citation>
    <scope>NUCLEOTIDE SEQUENCE</scope>
    <source>
        <strain evidence="2">IBT 19713</strain>
    </source>
</reference>
<keyword evidence="3" id="KW-1185">Reference proteome</keyword>
<dbReference type="Proteomes" id="UP001150941">
    <property type="component" value="Unassembled WGS sequence"/>
</dbReference>
<dbReference type="PANTHER" id="PTHR43328">
    <property type="entry name" value="ACETYLTRANSFERASE-RELATED"/>
    <property type="match status" value="1"/>
</dbReference>
<reference evidence="2" key="1">
    <citation type="submission" date="2022-11" db="EMBL/GenBank/DDBJ databases">
        <authorList>
            <person name="Petersen C."/>
        </authorList>
    </citation>
    <scope>NUCLEOTIDE SEQUENCE</scope>
    <source>
        <strain evidence="2">IBT 19713</strain>
    </source>
</reference>
<dbReference type="EMBL" id="JAPQKS010000005">
    <property type="protein sequence ID" value="KAJ5225503.1"/>
    <property type="molecule type" value="Genomic_DNA"/>
</dbReference>
<dbReference type="OrthoDB" id="630895at2759"/>
<dbReference type="SUPFAM" id="SSF55729">
    <property type="entry name" value="Acyl-CoA N-acyltransferases (Nat)"/>
    <property type="match status" value="1"/>
</dbReference>
<evidence type="ECO:0000313" key="2">
    <source>
        <dbReference type="EMBL" id="KAJ5225503.1"/>
    </source>
</evidence>
<gene>
    <name evidence="2" type="ORF">N7468_006728</name>
</gene>
<dbReference type="InterPro" id="IPR016181">
    <property type="entry name" value="Acyl_CoA_acyltransferase"/>
</dbReference>
<dbReference type="InterPro" id="IPR000182">
    <property type="entry name" value="GNAT_dom"/>
</dbReference>
<comment type="caution">
    <text evidence="2">The sequence shown here is derived from an EMBL/GenBank/DDBJ whole genome shotgun (WGS) entry which is preliminary data.</text>
</comment>
<dbReference type="PANTHER" id="PTHR43328:SF1">
    <property type="entry name" value="N-ACETYLTRANSFERASE DOMAIN-CONTAINING PROTEIN"/>
    <property type="match status" value="1"/>
</dbReference>
<dbReference type="Gene3D" id="3.40.630.30">
    <property type="match status" value="1"/>
</dbReference>
<evidence type="ECO:0000259" key="1">
    <source>
        <dbReference type="Pfam" id="PF13302"/>
    </source>
</evidence>
<dbReference type="RefSeq" id="XP_058328914.1">
    <property type="nucleotide sequence ID" value="XM_058476024.1"/>
</dbReference>
<dbReference type="GO" id="GO:0016747">
    <property type="term" value="F:acyltransferase activity, transferring groups other than amino-acyl groups"/>
    <property type="evidence" value="ECO:0007669"/>
    <property type="project" value="InterPro"/>
</dbReference>
<name>A0A9W9NV79_9EURO</name>
<feature type="domain" description="N-acetyltransferase" evidence="1">
    <location>
        <begin position="119"/>
        <end position="216"/>
    </location>
</feature>
<dbReference type="AlphaFoldDB" id="A0A9W9NV79"/>
<proteinExistence type="predicted"/>
<accession>A0A9W9NV79</accession>
<organism evidence="2 3">
    <name type="scientific">Penicillium chermesinum</name>
    <dbReference type="NCBI Taxonomy" id="63820"/>
    <lineage>
        <taxon>Eukaryota</taxon>
        <taxon>Fungi</taxon>
        <taxon>Dikarya</taxon>
        <taxon>Ascomycota</taxon>
        <taxon>Pezizomycotina</taxon>
        <taxon>Eurotiomycetes</taxon>
        <taxon>Eurotiomycetidae</taxon>
        <taxon>Eurotiales</taxon>
        <taxon>Aspergillaceae</taxon>
        <taxon>Penicillium</taxon>
    </lineage>
</organism>
<evidence type="ECO:0000313" key="3">
    <source>
        <dbReference type="Proteomes" id="UP001150941"/>
    </source>
</evidence>